<dbReference type="EMBL" id="DS113382">
    <property type="protein sequence ID" value="EAY08268.1"/>
    <property type="molecule type" value="Genomic_DNA"/>
</dbReference>
<keyword evidence="2" id="KW-1185">Reference proteome</keyword>
<proteinExistence type="predicted"/>
<evidence type="ECO:0000313" key="2">
    <source>
        <dbReference type="Proteomes" id="UP000001542"/>
    </source>
</evidence>
<reference evidence="1" key="1">
    <citation type="submission" date="2006-10" db="EMBL/GenBank/DDBJ databases">
        <authorList>
            <person name="Amadeo P."/>
            <person name="Zhao Q."/>
            <person name="Wortman J."/>
            <person name="Fraser-Liggett C."/>
            <person name="Carlton J."/>
        </authorList>
    </citation>
    <scope>NUCLEOTIDE SEQUENCE</scope>
    <source>
        <strain evidence="1">G3</strain>
    </source>
</reference>
<organism evidence="1 2">
    <name type="scientific">Trichomonas vaginalis (strain ATCC PRA-98 / G3)</name>
    <dbReference type="NCBI Taxonomy" id="412133"/>
    <lineage>
        <taxon>Eukaryota</taxon>
        <taxon>Metamonada</taxon>
        <taxon>Parabasalia</taxon>
        <taxon>Trichomonadida</taxon>
        <taxon>Trichomonadidae</taxon>
        <taxon>Trichomonas</taxon>
    </lineage>
</organism>
<dbReference type="InParanoid" id="A2EGI5"/>
<dbReference type="AlphaFoldDB" id="A2EGI5"/>
<dbReference type="VEuPathDB" id="TrichDB:TVAGG3_0675320"/>
<sequence length="506" mass="58575">MFQKEAHSKSWPNTVLLTSKNETYTGTLYFRYTDTAAVFILISDPTNLTILDNPPLYASDVLENPLRQVDNQFVIDLLYYCEYSFIENPSRICFHDPVQEFGISLTFDSSETGNDIRQFIRKYLTTDTPNLPGFYKISRFLPPFAPMSKQTRKLSQSTQLPQISEEEFRNVMTLFQQSVTPKVEANEEIRPFYEGDINPTDFNQISQILQTKNIKSNELFLSWLTLLHIPQPDKFQGPILDKYIRVRSQWNTFTRSQLLRSSLYCNFINHLTNYVKTNKFISSFNQKNIRLMQMTTFNVFMSLGEIERAFHSHIPPLLDLLCIILKTSNAHTENSYVRICEKYDVTKLTFEAIVFWVMMKLILRSELLRLLPMSIKNSGPIVEPITQFLVKVSPYYNEAILNRKSGLLEISPFLCSLFVSFFKYEDLLNVWSAALISRSVHEFFLCFIIVCLSFSDIKLYETPGAVVLPSAAVLVQQGLNQKGLNFMINAALKLMERSHEMVGTFN</sequence>
<evidence type="ECO:0000313" key="1">
    <source>
        <dbReference type="EMBL" id="EAY08268.1"/>
    </source>
</evidence>
<name>A2EGI5_TRIV3</name>
<protein>
    <recommendedName>
        <fullName evidence="3">Rab-GAP TBC domain-containing protein</fullName>
    </recommendedName>
</protein>
<dbReference type="Proteomes" id="UP000001542">
    <property type="component" value="Unassembled WGS sequence"/>
</dbReference>
<reference evidence="1" key="2">
    <citation type="journal article" date="2007" name="Science">
        <title>Draft genome sequence of the sexually transmitted pathogen Trichomonas vaginalis.</title>
        <authorList>
            <person name="Carlton J.M."/>
            <person name="Hirt R.P."/>
            <person name="Silva J.C."/>
            <person name="Delcher A.L."/>
            <person name="Schatz M."/>
            <person name="Zhao Q."/>
            <person name="Wortman J.R."/>
            <person name="Bidwell S.L."/>
            <person name="Alsmark U.C.M."/>
            <person name="Besteiro S."/>
            <person name="Sicheritz-Ponten T."/>
            <person name="Noel C.J."/>
            <person name="Dacks J.B."/>
            <person name="Foster P.G."/>
            <person name="Simillion C."/>
            <person name="Van de Peer Y."/>
            <person name="Miranda-Saavedra D."/>
            <person name="Barton G.J."/>
            <person name="Westrop G.D."/>
            <person name="Mueller S."/>
            <person name="Dessi D."/>
            <person name="Fiori P.L."/>
            <person name="Ren Q."/>
            <person name="Paulsen I."/>
            <person name="Zhang H."/>
            <person name="Bastida-Corcuera F.D."/>
            <person name="Simoes-Barbosa A."/>
            <person name="Brown M.T."/>
            <person name="Hayes R.D."/>
            <person name="Mukherjee M."/>
            <person name="Okumura C.Y."/>
            <person name="Schneider R."/>
            <person name="Smith A.J."/>
            <person name="Vanacova S."/>
            <person name="Villalvazo M."/>
            <person name="Haas B.J."/>
            <person name="Pertea M."/>
            <person name="Feldblyum T.V."/>
            <person name="Utterback T.R."/>
            <person name="Shu C.L."/>
            <person name="Osoegawa K."/>
            <person name="de Jong P.J."/>
            <person name="Hrdy I."/>
            <person name="Horvathova L."/>
            <person name="Zubacova Z."/>
            <person name="Dolezal P."/>
            <person name="Malik S.B."/>
            <person name="Logsdon J.M. Jr."/>
            <person name="Henze K."/>
            <person name="Gupta A."/>
            <person name="Wang C.C."/>
            <person name="Dunne R.L."/>
            <person name="Upcroft J.A."/>
            <person name="Upcroft P."/>
            <person name="White O."/>
            <person name="Salzberg S.L."/>
            <person name="Tang P."/>
            <person name="Chiu C.-H."/>
            <person name="Lee Y.-S."/>
            <person name="Embley T.M."/>
            <person name="Coombs G.H."/>
            <person name="Mottram J.C."/>
            <person name="Tachezy J."/>
            <person name="Fraser-Liggett C.M."/>
            <person name="Johnson P.J."/>
        </authorList>
    </citation>
    <scope>NUCLEOTIDE SEQUENCE [LARGE SCALE GENOMIC DNA]</scope>
    <source>
        <strain evidence="1">G3</strain>
    </source>
</reference>
<dbReference type="RefSeq" id="XP_001320491.1">
    <property type="nucleotide sequence ID" value="XM_001320456.1"/>
</dbReference>
<dbReference type="VEuPathDB" id="TrichDB:TVAG_404360"/>
<evidence type="ECO:0008006" key="3">
    <source>
        <dbReference type="Google" id="ProtNLM"/>
    </source>
</evidence>
<dbReference type="KEGG" id="tva:4766166"/>
<dbReference type="OrthoDB" id="10573518at2759"/>
<gene>
    <name evidence="1" type="ORF">TVAG_404360</name>
</gene>
<accession>A2EGI5</accession>